<dbReference type="InterPro" id="IPR013762">
    <property type="entry name" value="Integrase-like_cat_sf"/>
</dbReference>
<dbReference type="SUPFAM" id="SSF56349">
    <property type="entry name" value="DNA breaking-rejoining enzymes"/>
    <property type="match status" value="1"/>
</dbReference>
<sequence length="621" mass="71806">MKYNNTNVTSHIWTKNSVFIQTFVRHNGQTSCGQVEINFPELMISRSGLLEQAILDTPCPLNPLTARSFLRTLKTLSKSNVIQRLLGTPVEQLNYQDVWKIFQNIEQDVKDWNYNQPYTSFINAIRIFKYCKTQLSNGQFVRDVQYTATFKYEEKKIKKLISETYDTDIEDIEMAAPISLLKNSSASELDRKALKHLQIRLDRISDACDQVIQNHLLQVIKIKKYKELGLPESYTLQKIESILARYNSLKDKKFRIPANDRLSFFLYVIERFELYVSKTLPEKFSFTNLPLSDAQSIEWSPTQSVDYLLCDYYLPRNVVCACVLLLLIETGWNPSTLLTLSEDRIDKSVPGEFRLEGVKTKTGQLQVFVVKDKVKDSAKSSLAYRSIELLLQHNSNINSFATRNSDSIFIVKAARTGNNINVFDVTSHLERDIERFCDAYNIPIFSLKDIRDQKANLEYMKSGKNPYVPMTILGHADLSSITYYLNSTILRVLNEANMNEFMRRLGDSILFVGGRIDNLADSGKNLLFPISRYNDQSIADTWLNNIGNSIIPIGRAEIKHCAMQMRYYKEIIPDLKSTNTARFKSFHLPRIIFCIAMYKFIFESEYRSVLREIEKELLTRV</sequence>
<name>A0A1J5RTU2_9ZZZZ</name>
<keyword evidence="1" id="KW-0233">DNA recombination</keyword>
<dbReference type="GO" id="GO:0003677">
    <property type="term" value="F:DNA binding"/>
    <property type="evidence" value="ECO:0007669"/>
    <property type="project" value="InterPro"/>
</dbReference>
<dbReference type="GO" id="GO:0006310">
    <property type="term" value="P:DNA recombination"/>
    <property type="evidence" value="ECO:0007669"/>
    <property type="project" value="UniProtKB-KW"/>
</dbReference>
<dbReference type="EMBL" id="MLJW01000107">
    <property type="protein sequence ID" value="OIQ99398.1"/>
    <property type="molecule type" value="Genomic_DNA"/>
</dbReference>
<protein>
    <recommendedName>
        <fullName evidence="3">Phage integrase family protein</fullName>
    </recommendedName>
</protein>
<gene>
    <name evidence="2" type="ORF">GALL_186360</name>
</gene>
<evidence type="ECO:0000256" key="1">
    <source>
        <dbReference type="ARBA" id="ARBA00023172"/>
    </source>
</evidence>
<organism evidence="2">
    <name type="scientific">mine drainage metagenome</name>
    <dbReference type="NCBI Taxonomy" id="410659"/>
    <lineage>
        <taxon>unclassified sequences</taxon>
        <taxon>metagenomes</taxon>
        <taxon>ecological metagenomes</taxon>
    </lineage>
</organism>
<dbReference type="GO" id="GO:0015074">
    <property type="term" value="P:DNA integration"/>
    <property type="evidence" value="ECO:0007669"/>
    <property type="project" value="InterPro"/>
</dbReference>
<comment type="caution">
    <text evidence="2">The sequence shown here is derived from an EMBL/GenBank/DDBJ whole genome shotgun (WGS) entry which is preliminary data.</text>
</comment>
<reference evidence="2" key="1">
    <citation type="submission" date="2016-10" db="EMBL/GenBank/DDBJ databases">
        <title>Sequence of Gallionella enrichment culture.</title>
        <authorList>
            <person name="Poehlein A."/>
            <person name="Muehling M."/>
            <person name="Daniel R."/>
        </authorList>
    </citation>
    <scope>NUCLEOTIDE SEQUENCE</scope>
</reference>
<evidence type="ECO:0000313" key="2">
    <source>
        <dbReference type="EMBL" id="OIQ99398.1"/>
    </source>
</evidence>
<dbReference type="AlphaFoldDB" id="A0A1J5RTU2"/>
<proteinExistence type="predicted"/>
<dbReference type="InterPro" id="IPR011010">
    <property type="entry name" value="DNA_brk_join_enz"/>
</dbReference>
<dbReference type="Gene3D" id="1.10.443.10">
    <property type="entry name" value="Intergrase catalytic core"/>
    <property type="match status" value="1"/>
</dbReference>
<accession>A0A1J5RTU2</accession>
<evidence type="ECO:0008006" key="3">
    <source>
        <dbReference type="Google" id="ProtNLM"/>
    </source>
</evidence>